<feature type="domain" description="HPt" evidence="2">
    <location>
        <begin position="16"/>
        <end position="105"/>
    </location>
</feature>
<evidence type="ECO:0000313" key="4">
    <source>
        <dbReference type="Proteomes" id="UP001209681"/>
    </source>
</evidence>
<keyword evidence="4" id="KW-1185">Reference proteome</keyword>
<dbReference type="Pfam" id="PF01627">
    <property type="entry name" value="Hpt"/>
    <property type="match status" value="1"/>
</dbReference>
<accession>A0ABT3N615</accession>
<evidence type="ECO:0000256" key="1">
    <source>
        <dbReference type="PROSITE-ProRule" id="PRU00110"/>
    </source>
</evidence>
<protein>
    <submittedName>
        <fullName evidence="3">Hpt domain-containing protein</fullName>
    </submittedName>
</protein>
<comment type="caution">
    <text evidence="3">The sequence shown here is derived from an EMBL/GenBank/DDBJ whole genome shotgun (WGS) entry which is preliminary data.</text>
</comment>
<proteinExistence type="predicted"/>
<feature type="modified residue" description="Phosphohistidine" evidence="1">
    <location>
        <position position="55"/>
    </location>
</feature>
<dbReference type="Proteomes" id="UP001209681">
    <property type="component" value="Unassembled WGS sequence"/>
</dbReference>
<sequence>MPVFDKKAMMARFMNDEELAIKVVQVFLDDLPRQLDLLQKHLDSGDADTACRIIHSIKGASVNVEGNELANIATAAEKDARRGILGAVQAHMPAIDLAFQKLRQALIQAFSIKDIP</sequence>
<dbReference type="EMBL" id="JAPFPW010000002">
    <property type="protein sequence ID" value="MCW7752906.1"/>
    <property type="molecule type" value="Genomic_DNA"/>
</dbReference>
<name>A0ABT3N615_9BACT</name>
<evidence type="ECO:0000259" key="2">
    <source>
        <dbReference type="PROSITE" id="PS50894"/>
    </source>
</evidence>
<dbReference type="Gene3D" id="1.20.120.160">
    <property type="entry name" value="HPT domain"/>
    <property type="match status" value="1"/>
</dbReference>
<organism evidence="3 4">
    <name type="scientific">Desulfobotulus pelophilus</name>
    <dbReference type="NCBI Taxonomy" id="2823377"/>
    <lineage>
        <taxon>Bacteria</taxon>
        <taxon>Pseudomonadati</taxon>
        <taxon>Thermodesulfobacteriota</taxon>
        <taxon>Desulfobacteria</taxon>
        <taxon>Desulfobacterales</taxon>
        <taxon>Desulfobacteraceae</taxon>
        <taxon>Desulfobotulus</taxon>
    </lineage>
</organism>
<dbReference type="InterPro" id="IPR036641">
    <property type="entry name" value="HPT_dom_sf"/>
</dbReference>
<dbReference type="SUPFAM" id="SSF47226">
    <property type="entry name" value="Histidine-containing phosphotransfer domain, HPT domain"/>
    <property type="match status" value="1"/>
</dbReference>
<dbReference type="PROSITE" id="PS50894">
    <property type="entry name" value="HPT"/>
    <property type="match status" value="1"/>
</dbReference>
<dbReference type="RefSeq" id="WP_265423766.1">
    <property type="nucleotide sequence ID" value="NZ_JAPFPW010000002.1"/>
</dbReference>
<evidence type="ECO:0000313" key="3">
    <source>
        <dbReference type="EMBL" id="MCW7752906.1"/>
    </source>
</evidence>
<reference evidence="3 4" key="1">
    <citation type="submission" date="2022-11" db="EMBL/GenBank/DDBJ databases">
        <title>Desulfobotulus tamanensis H1 sp. nov. - anaerobic, alkaliphilic, sulphate reducing bacterium isolated from terrestrial mud volcano.</title>
        <authorList>
            <person name="Frolova A."/>
            <person name="Merkel A.Y."/>
            <person name="Slobodkin A.I."/>
        </authorList>
    </citation>
    <scope>NUCLEOTIDE SEQUENCE [LARGE SCALE GENOMIC DNA]</scope>
    <source>
        <strain evidence="3 4">H1</strain>
    </source>
</reference>
<dbReference type="InterPro" id="IPR008207">
    <property type="entry name" value="Sig_transdc_His_kin_Hpt_dom"/>
</dbReference>
<keyword evidence="1" id="KW-0597">Phosphoprotein</keyword>
<gene>
    <name evidence="3" type="ORF">OOT00_02790</name>
</gene>